<dbReference type="SUPFAM" id="SSF56112">
    <property type="entry name" value="Protein kinase-like (PK-like)"/>
    <property type="match status" value="1"/>
</dbReference>
<keyword evidence="13" id="KW-0808">Transferase</keyword>
<feature type="signal peptide" evidence="10">
    <location>
        <begin position="1"/>
        <end position="24"/>
    </location>
</feature>
<dbReference type="GO" id="GO:0016020">
    <property type="term" value="C:membrane"/>
    <property type="evidence" value="ECO:0007669"/>
    <property type="project" value="UniProtKB-SubCell"/>
</dbReference>
<dbReference type="InterPro" id="IPR017441">
    <property type="entry name" value="Protein_kinase_ATP_BS"/>
</dbReference>
<reference evidence="14" key="1">
    <citation type="submission" date="2024-07" db="EMBL/GenBank/DDBJ databases">
        <title>Two chromosome-level genome assemblies of Korean endemic species Abeliophyllum distichum and Forsythia ovata (Oleaceae).</title>
        <authorList>
            <person name="Jang H."/>
        </authorList>
    </citation>
    <scope>NUCLEOTIDE SEQUENCE [LARGE SCALE GENOMIC DNA]</scope>
</reference>
<keyword evidence="14" id="KW-1185">Reference proteome</keyword>
<keyword evidence="13" id="KW-0675">Receptor</keyword>
<comment type="caution">
    <text evidence="13">The sequence shown here is derived from an EMBL/GenBank/DDBJ whole genome shotgun (WGS) entry which is preliminary data.</text>
</comment>
<protein>
    <submittedName>
        <fullName evidence="13">Inactive receptor kinase</fullName>
    </submittedName>
</protein>
<name>A0ABD1VIC1_9LAMI</name>
<feature type="transmembrane region" description="Helical" evidence="9">
    <location>
        <begin position="233"/>
        <end position="257"/>
    </location>
</feature>
<evidence type="ECO:0000256" key="2">
    <source>
        <dbReference type="ARBA" id="ARBA00022614"/>
    </source>
</evidence>
<organism evidence="13 14">
    <name type="scientific">Forsythia ovata</name>
    <dbReference type="NCBI Taxonomy" id="205694"/>
    <lineage>
        <taxon>Eukaryota</taxon>
        <taxon>Viridiplantae</taxon>
        <taxon>Streptophyta</taxon>
        <taxon>Embryophyta</taxon>
        <taxon>Tracheophyta</taxon>
        <taxon>Spermatophyta</taxon>
        <taxon>Magnoliopsida</taxon>
        <taxon>eudicotyledons</taxon>
        <taxon>Gunneridae</taxon>
        <taxon>Pentapetalae</taxon>
        <taxon>asterids</taxon>
        <taxon>lamiids</taxon>
        <taxon>Lamiales</taxon>
        <taxon>Oleaceae</taxon>
        <taxon>Forsythieae</taxon>
        <taxon>Forsythia</taxon>
    </lineage>
</organism>
<feature type="chain" id="PRO_5044723625" evidence="10">
    <location>
        <begin position="25"/>
        <end position="631"/>
    </location>
</feature>
<keyword evidence="4" id="KW-0677">Repeat</keyword>
<dbReference type="EMBL" id="JBFOLJ010000005">
    <property type="protein sequence ID" value="KAL2537046.1"/>
    <property type="molecule type" value="Genomic_DNA"/>
</dbReference>
<feature type="binding site" evidence="7">
    <location>
        <position position="347"/>
    </location>
    <ligand>
        <name>ATP</name>
        <dbReference type="ChEBI" id="CHEBI:30616"/>
    </ligand>
</feature>
<dbReference type="PANTHER" id="PTHR48007:SF43">
    <property type="entry name" value="POLLEN RECEPTOR-LIKE KINASE 4"/>
    <property type="match status" value="1"/>
</dbReference>
<dbReference type="PROSITE" id="PS00107">
    <property type="entry name" value="PROTEIN_KINASE_ATP"/>
    <property type="match status" value="1"/>
</dbReference>
<dbReference type="GO" id="GO:0016301">
    <property type="term" value="F:kinase activity"/>
    <property type="evidence" value="ECO:0007669"/>
    <property type="project" value="UniProtKB-KW"/>
</dbReference>
<feature type="region of interest" description="Disordered" evidence="8">
    <location>
        <begin position="600"/>
        <end position="631"/>
    </location>
</feature>
<evidence type="ECO:0000256" key="3">
    <source>
        <dbReference type="ARBA" id="ARBA00022692"/>
    </source>
</evidence>
<dbReference type="InterPro" id="IPR001245">
    <property type="entry name" value="Ser-Thr/Tyr_kinase_cat_dom"/>
</dbReference>
<evidence type="ECO:0000313" key="14">
    <source>
        <dbReference type="Proteomes" id="UP001604277"/>
    </source>
</evidence>
<keyword evidence="5 9" id="KW-1133">Transmembrane helix</keyword>
<gene>
    <name evidence="12" type="ORF">Fot_18437</name>
    <name evidence="13" type="ORF">Fot_18449</name>
</gene>
<dbReference type="Proteomes" id="UP001604277">
    <property type="component" value="Unassembled WGS sequence"/>
</dbReference>
<dbReference type="PROSITE" id="PS50011">
    <property type="entry name" value="PROTEIN_KINASE_DOM"/>
    <property type="match status" value="1"/>
</dbReference>
<dbReference type="Pfam" id="PF07714">
    <property type="entry name" value="PK_Tyr_Ser-Thr"/>
    <property type="match status" value="1"/>
</dbReference>
<evidence type="ECO:0000256" key="7">
    <source>
        <dbReference type="PROSITE-ProRule" id="PRU10141"/>
    </source>
</evidence>
<dbReference type="InterPro" id="IPR000719">
    <property type="entry name" value="Prot_kinase_dom"/>
</dbReference>
<dbReference type="AlphaFoldDB" id="A0ABD1VIC1"/>
<evidence type="ECO:0000256" key="1">
    <source>
        <dbReference type="ARBA" id="ARBA00004370"/>
    </source>
</evidence>
<dbReference type="Pfam" id="PF00560">
    <property type="entry name" value="LRR_1"/>
    <property type="match status" value="2"/>
</dbReference>
<dbReference type="GO" id="GO:0005524">
    <property type="term" value="F:ATP binding"/>
    <property type="evidence" value="ECO:0007669"/>
    <property type="project" value="UniProtKB-UniRule"/>
</dbReference>
<evidence type="ECO:0000256" key="6">
    <source>
        <dbReference type="ARBA" id="ARBA00023136"/>
    </source>
</evidence>
<feature type="domain" description="Protein kinase" evidence="11">
    <location>
        <begin position="319"/>
        <end position="594"/>
    </location>
</feature>
<evidence type="ECO:0000256" key="5">
    <source>
        <dbReference type="ARBA" id="ARBA00022989"/>
    </source>
</evidence>
<dbReference type="Gene3D" id="3.80.10.10">
    <property type="entry name" value="Ribonuclease Inhibitor"/>
    <property type="match status" value="1"/>
</dbReference>
<evidence type="ECO:0000256" key="8">
    <source>
        <dbReference type="SAM" id="MobiDB-lite"/>
    </source>
</evidence>
<dbReference type="InterPro" id="IPR032675">
    <property type="entry name" value="LRR_dom_sf"/>
</dbReference>
<keyword evidence="7" id="KW-0547">Nucleotide-binding</keyword>
<keyword evidence="3 9" id="KW-0812">Transmembrane</keyword>
<dbReference type="InterPro" id="IPR046959">
    <property type="entry name" value="PRK1-6/SRF4-like"/>
</dbReference>
<keyword evidence="7" id="KW-0067">ATP-binding</keyword>
<dbReference type="EMBL" id="JBFOLJ010000005">
    <property type="protein sequence ID" value="KAL2537058.1"/>
    <property type="molecule type" value="Genomic_DNA"/>
</dbReference>
<dbReference type="PANTHER" id="PTHR48007">
    <property type="entry name" value="LEUCINE-RICH REPEAT RECEPTOR-LIKE PROTEIN KINASE PXC1"/>
    <property type="match status" value="1"/>
</dbReference>
<feature type="compositionally biased region" description="Low complexity" evidence="8">
    <location>
        <begin position="608"/>
        <end position="618"/>
    </location>
</feature>
<evidence type="ECO:0000313" key="13">
    <source>
        <dbReference type="EMBL" id="KAL2537058.1"/>
    </source>
</evidence>
<keyword evidence="13" id="KW-0418">Kinase</keyword>
<evidence type="ECO:0000313" key="12">
    <source>
        <dbReference type="EMBL" id="KAL2537046.1"/>
    </source>
</evidence>
<evidence type="ECO:0000256" key="4">
    <source>
        <dbReference type="ARBA" id="ARBA00022737"/>
    </source>
</evidence>
<sequence length="631" mass="70745">MFSSKFFNYLLVIALLLLYQHAIAEESEDGFHGDERDTLLALKEGFNNSFLDGNWTGIQCYMNSTPNWYGIQCINGRVTGVSLENMGLFGKIKPDALVNLAELSILSFKNNSIYGNLMDFSFNPKLKEICLSGNRFDGEIPSSLLGLNFLESLQLQENNLVGSILGFNQLSLREFNVSYNNLSGKIPDTGILQSIGLSSFVGNQDLCGAPTPTACSSLNDSSDPPNSNKKNPFFSPTLVVVDVIVLVVLLIFFIIYYKKYKKLKKQMKRRNSVQVVEEKRDTITINSMENSVPAGEEERGKLMFLDKNGTHFELEDLLKASAEGLGKGNFGNCYKAMLEIGPAVVVKRLRDLKPLSSDEFVKYVHAIADKKHPNLFPPLAYYYSRDEKLLLYKYASNGNLYNRIHGGRGTRDRVQFRWSSRLSVARGIARALEYLHLTIRSQTIAPHGNLKSSNVLLDETDEVLVTDYGLISLIALPIAAQRMVSYKSPEYQGFKKISKKSDVWSYGCLLLELLTGRIATHSAPQEANGLDLCSWVNRAVREEWTAEIFDVEIASQRSANQGMLRLMQIAMKCCEKSPEKRPEMAEVLREIEAIKVVVDSEDEEDLSLEQSLTDDSLSASTPSMKIADERR</sequence>
<dbReference type="SUPFAM" id="SSF52058">
    <property type="entry name" value="L domain-like"/>
    <property type="match status" value="1"/>
</dbReference>
<reference evidence="13" key="2">
    <citation type="submission" date="2024-07" db="EMBL/GenBank/DDBJ databases">
        <title>Two chromosome-level genome assemblies of Korean endemic species Abeliophyllum distichum and Forsythia ovata (Oleaceae).</title>
        <authorList>
            <person name="Mun J.H."/>
        </authorList>
    </citation>
    <scope>NUCLEOTIDE SEQUENCE</scope>
    <source>
        <strain evidence="13">KNKB202402200001</strain>
        <tissue evidence="13">Leaf</tissue>
    </source>
</reference>
<dbReference type="InterPro" id="IPR001611">
    <property type="entry name" value="Leu-rich_rpt"/>
</dbReference>
<keyword evidence="6 9" id="KW-0472">Membrane</keyword>
<dbReference type="InterPro" id="IPR011009">
    <property type="entry name" value="Kinase-like_dom_sf"/>
</dbReference>
<dbReference type="Gene3D" id="3.30.200.20">
    <property type="entry name" value="Phosphorylase Kinase, domain 1"/>
    <property type="match status" value="1"/>
</dbReference>
<evidence type="ECO:0000259" key="11">
    <source>
        <dbReference type="PROSITE" id="PS50011"/>
    </source>
</evidence>
<keyword evidence="10" id="KW-0732">Signal</keyword>
<keyword evidence="2" id="KW-0433">Leucine-rich repeat</keyword>
<proteinExistence type="predicted"/>
<comment type="subcellular location">
    <subcellularLocation>
        <location evidence="1">Membrane</location>
    </subcellularLocation>
</comment>
<accession>A0ABD1VIC1</accession>
<evidence type="ECO:0000256" key="10">
    <source>
        <dbReference type="SAM" id="SignalP"/>
    </source>
</evidence>
<dbReference type="Gene3D" id="1.10.510.10">
    <property type="entry name" value="Transferase(Phosphotransferase) domain 1"/>
    <property type="match status" value="1"/>
</dbReference>
<evidence type="ECO:0000256" key="9">
    <source>
        <dbReference type="SAM" id="Phobius"/>
    </source>
</evidence>